<name>A0A0L0C2J8_LUCCU</name>
<reference evidence="4 5" key="1">
    <citation type="journal article" date="2015" name="Nat. Commun.">
        <title>Lucilia cuprina genome unlocks parasitic fly biology to underpin future interventions.</title>
        <authorList>
            <person name="Anstead C.A."/>
            <person name="Korhonen P.K."/>
            <person name="Young N.D."/>
            <person name="Hall R.S."/>
            <person name="Jex A.R."/>
            <person name="Murali S.C."/>
            <person name="Hughes D.S."/>
            <person name="Lee S.F."/>
            <person name="Perry T."/>
            <person name="Stroehlein A.J."/>
            <person name="Ansell B.R."/>
            <person name="Breugelmans B."/>
            <person name="Hofmann A."/>
            <person name="Qu J."/>
            <person name="Dugan S."/>
            <person name="Lee S.L."/>
            <person name="Chao H."/>
            <person name="Dinh H."/>
            <person name="Han Y."/>
            <person name="Doddapaneni H.V."/>
            <person name="Worley K.C."/>
            <person name="Muzny D.M."/>
            <person name="Ioannidis P."/>
            <person name="Waterhouse R.M."/>
            <person name="Zdobnov E.M."/>
            <person name="James P.J."/>
            <person name="Bagnall N.H."/>
            <person name="Kotze A.C."/>
            <person name="Gibbs R.A."/>
            <person name="Richards S."/>
            <person name="Batterham P."/>
            <person name="Gasser R.B."/>
        </authorList>
    </citation>
    <scope>NUCLEOTIDE SEQUENCE [LARGE SCALE GENOMIC DNA]</scope>
    <source>
        <strain evidence="4 5">LS</strain>
        <tissue evidence="4">Full body</tissue>
    </source>
</reference>
<comment type="caution">
    <text evidence="4">The sequence shown here is derived from an EMBL/GenBank/DDBJ whole genome shotgun (WGS) entry which is preliminary data.</text>
</comment>
<feature type="chain" id="PRO_5005535688" description="Protein TsetseEP domain-containing protein" evidence="2">
    <location>
        <begin position="22"/>
        <end position="254"/>
    </location>
</feature>
<dbReference type="OrthoDB" id="8054395at2759"/>
<dbReference type="InterPro" id="IPR007931">
    <property type="entry name" value="TsetseEP"/>
</dbReference>
<keyword evidence="2" id="KW-0732">Signal</keyword>
<dbReference type="OMA" id="EVEYESC"/>
<dbReference type="EMBL" id="JRES01000977">
    <property type="protein sequence ID" value="KNC26550.1"/>
    <property type="molecule type" value="Genomic_DNA"/>
</dbReference>
<dbReference type="AlphaFoldDB" id="A0A0L0C2J8"/>
<evidence type="ECO:0000313" key="4">
    <source>
        <dbReference type="EMBL" id="KNC26550.1"/>
    </source>
</evidence>
<evidence type="ECO:0000313" key="5">
    <source>
        <dbReference type="Proteomes" id="UP000037069"/>
    </source>
</evidence>
<evidence type="ECO:0000256" key="2">
    <source>
        <dbReference type="SAM" id="SignalP"/>
    </source>
</evidence>
<accession>A0A0L0C2J8</accession>
<organism evidence="4 5">
    <name type="scientific">Lucilia cuprina</name>
    <name type="common">Green bottle fly</name>
    <name type="synonym">Australian sheep blowfly</name>
    <dbReference type="NCBI Taxonomy" id="7375"/>
    <lineage>
        <taxon>Eukaryota</taxon>
        <taxon>Metazoa</taxon>
        <taxon>Ecdysozoa</taxon>
        <taxon>Arthropoda</taxon>
        <taxon>Hexapoda</taxon>
        <taxon>Insecta</taxon>
        <taxon>Pterygota</taxon>
        <taxon>Neoptera</taxon>
        <taxon>Endopterygota</taxon>
        <taxon>Diptera</taxon>
        <taxon>Brachycera</taxon>
        <taxon>Muscomorpha</taxon>
        <taxon>Oestroidea</taxon>
        <taxon>Calliphoridae</taxon>
        <taxon>Luciliinae</taxon>
        <taxon>Lucilia</taxon>
    </lineage>
</organism>
<feature type="signal peptide" evidence="2">
    <location>
        <begin position="1"/>
        <end position="21"/>
    </location>
</feature>
<feature type="compositionally biased region" description="Low complexity" evidence="1">
    <location>
        <begin position="210"/>
        <end position="221"/>
    </location>
</feature>
<keyword evidence="5" id="KW-1185">Reference proteome</keyword>
<gene>
    <name evidence="4" type="ORF">FF38_13047</name>
</gene>
<sequence length="254" mass="28795">MQFKQSIIFMVIACLVIFANGSVLPEDTNLSLLKFMTQSNSLMQRNPSLSLECFNYYIPLIDKIAKEYEANYGACVQESEDQRSQAEEATLEQRNDLASRAENSCKVLSQCSENESAEKVFECFVEGGSENAKVMYGINADASEHLSALIEEFRLINNREYKCTNETKRQYEKDSAKAYEELNSCILGLTEVPLPTEAPVETEAPEVTEKPVQTEAPAETEPPVETEAPENRLPEEDIPLLRKKIQSRFHKYRN</sequence>
<feature type="domain" description="Protein TsetseEP" evidence="3">
    <location>
        <begin position="50"/>
        <end position="169"/>
    </location>
</feature>
<protein>
    <recommendedName>
        <fullName evidence="3">Protein TsetseEP domain-containing protein</fullName>
    </recommendedName>
</protein>
<dbReference type="Pfam" id="PF05267">
    <property type="entry name" value="DUF725"/>
    <property type="match status" value="1"/>
</dbReference>
<evidence type="ECO:0000259" key="3">
    <source>
        <dbReference type="Pfam" id="PF05267"/>
    </source>
</evidence>
<feature type="region of interest" description="Disordered" evidence="1">
    <location>
        <begin position="196"/>
        <end position="241"/>
    </location>
</feature>
<proteinExistence type="predicted"/>
<dbReference type="Proteomes" id="UP000037069">
    <property type="component" value="Unassembled WGS sequence"/>
</dbReference>
<evidence type="ECO:0000256" key="1">
    <source>
        <dbReference type="SAM" id="MobiDB-lite"/>
    </source>
</evidence>